<reference evidence="3" key="1">
    <citation type="submission" date="2021-03" db="EMBL/GenBank/DDBJ databases">
        <title>Leucobacter chromiisoli sp. nov., isolated from chromium-containing soil of chemical plant.</title>
        <authorList>
            <person name="Xu Z."/>
        </authorList>
    </citation>
    <scope>NUCLEOTIDE SEQUENCE</scope>
    <source>
        <strain evidence="3">K 70/01</strain>
    </source>
</reference>
<evidence type="ECO:0000313" key="3">
    <source>
        <dbReference type="EMBL" id="MBO2989555.1"/>
    </source>
</evidence>
<keyword evidence="1" id="KW-0812">Transmembrane</keyword>
<dbReference type="RefSeq" id="WP_208237870.1">
    <property type="nucleotide sequence ID" value="NZ_BAAAQU010000001.1"/>
</dbReference>
<dbReference type="PANTHER" id="PTHR14969:SF13">
    <property type="entry name" value="AT30094P"/>
    <property type="match status" value="1"/>
</dbReference>
<protein>
    <submittedName>
        <fullName evidence="3">Phosphatase PAP2 family protein</fullName>
    </submittedName>
</protein>
<dbReference type="Proteomes" id="UP000668403">
    <property type="component" value="Unassembled WGS sequence"/>
</dbReference>
<feature type="transmembrane region" description="Helical" evidence="1">
    <location>
        <begin position="171"/>
        <end position="189"/>
    </location>
</feature>
<dbReference type="InterPro" id="IPR036938">
    <property type="entry name" value="PAP2/HPO_sf"/>
</dbReference>
<dbReference type="SUPFAM" id="SSF48317">
    <property type="entry name" value="Acid phosphatase/Vanadium-dependent haloperoxidase"/>
    <property type="match status" value="1"/>
</dbReference>
<keyword evidence="4" id="KW-1185">Reference proteome</keyword>
<dbReference type="Gene3D" id="1.20.144.10">
    <property type="entry name" value="Phosphatidic acid phosphatase type 2/haloperoxidase"/>
    <property type="match status" value="1"/>
</dbReference>
<comment type="caution">
    <text evidence="3">The sequence shown here is derived from an EMBL/GenBank/DDBJ whole genome shotgun (WGS) entry which is preliminary data.</text>
</comment>
<dbReference type="Pfam" id="PF01569">
    <property type="entry name" value="PAP2"/>
    <property type="match status" value="1"/>
</dbReference>
<organism evidence="3 4">
    <name type="scientific">Leucobacter tardus</name>
    <dbReference type="NCBI Taxonomy" id="501483"/>
    <lineage>
        <taxon>Bacteria</taxon>
        <taxon>Bacillati</taxon>
        <taxon>Actinomycetota</taxon>
        <taxon>Actinomycetes</taxon>
        <taxon>Micrococcales</taxon>
        <taxon>Microbacteriaceae</taxon>
        <taxon>Leucobacter</taxon>
    </lineage>
</organism>
<evidence type="ECO:0000256" key="1">
    <source>
        <dbReference type="SAM" id="Phobius"/>
    </source>
</evidence>
<accession>A0A939QCA8</accession>
<dbReference type="AlphaFoldDB" id="A0A939QCA8"/>
<feature type="transmembrane region" description="Helical" evidence="1">
    <location>
        <begin position="24"/>
        <end position="45"/>
    </location>
</feature>
<keyword evidence="1" id="KW-1133">Transmembrane helix</keyword>
<keyword evidence="1" id="KW-0472">Membrane</keyword>
<feature type="transmembrane region" description="Helical" evidence="1">
    <location>
        <begin position="105"/>
        <end position="125"/>
    </location>
</feature>
<evidence type="ECO:0000313" key="4">
    <source>
        <dbReference type="Proteomes" id="UP000668403"/>
    </source>
</evidence>
<name>A0A939QCA8_9MICO</name>
<feature type="transmembrane region" description="Helical" evidence="1">
    <location>
        <begin position="65"/>
        <end position="98"/>
    </location>
</feature>
<feature type="transmembrane region" description="Helical" evidence="1">
    <location>
        <begin position="195"/>
        <end position="215"/>
    </location>
</feature>
<dbReference type="PANTHER" id="PTHR14969">
    <property type="entry name" value="SPHINGOSINE-1-PHOSPHATE PHOSPHOHYDROLASE"/>
    <property type="match status" value="1"/>
</dbReference>
<proteinExistence type="predicted"/>
<sequence length="238" mass="24556">MGRSTPAGTVLLEAGTPARPSSAALAWAVTAIALVVVGGLWIRFGELGALPIDRWWHGAVEASPASLLFAVAIGLADIGGSVGGATTAAIAGAALFALRRPRDACAVMLAALLGVVASELLKVIVERGRPSDPLAHATGLSYPSGHSMGAAALAAALFLVVLGTEGVRREVVRAAAFLATAWILAMMWSRTALHVHWLTDTFAGALLGLAVAIIARRIAIRPRTRRVTTPQPRQSRVG</sequence>
<gene>
    <name evidence="3" type="ORF">J4H85_06050</name>
</gene>
<dbReference type="InterPro" id="IPR000326">
    <property type="entry name" value="PAP2/HPO"/>
</dbReference>
<evidence type="ECO:0000259" key="2">
    <source>
        <dbReference type="SMART" id="SM00014"/>
    </source>
</evidence>
<dbReference type="EMBL" id="JAGFBF010000004">
    <property type="protein sequence ID" value="MBO2989555.1"/>
    <property type="molecule type" value="Genomic_DNA"/>
</dbReference>
<dbReference type="SMART" id="SM00014">
    <property type="entry name" value="acidPPc"/>
    <property type="match status" value="1"/>
</dbReference>
<feature type="domain" description="Phosphatidic acid phosphatase type 2/haloperoxidase" evidence="2">
    <location>
        <begin position="103"/>
        <end position="216"/>
    </location>
</feature>
<feature type="transmembrane region" description="Helical" evidence="1">
    <location>
        <begin position="145"/>
        <end position="164"/>
    </location>
</feature>